<keyword evidence="3" id="KW-0496">Mitochondrion</keyword>
<keyword evidence="6" id="KW-1185">Reference proteome</keyword>
<dbReference type="SMART" id="SM00882">
    <property type="entry name" value="CoA_trans"/>
    <property type="match status" value="2"/>
</dbReference>
<dbReference type="NCBIfam" id="TIGR02428">
    <property type="entry name" value="pcaJ_scoB_fam"/>
    <property type="match status" value="1"/>
</dbReference>
<dbReference type="Gene3D" id="3.40.1080.10">
    <property type="entry name" value="Glutaconate Coenzyme A-transferase"/>
    <property type="match status" value="2"/>
</dbReference>
<dbReference type="InterPro" id="IPR012791">
    <property type="entry name" value="3-oxoacid_CoA-transf_B"/>
</dbReference>
<dbReference type="InterPro" id="IPR014388">
    <property type="entry name" value="3-oxoacid_CoA-transferase"/>
</dbReference>
<comment type="pathway">
    <text evidence="3">Ketone metabolism; succinyl-CoA degradation; acetoacetyl-CoA from succinyl-CoA: step 1/1.</text>
</comment>
<dbReference type="SUPFAM" id="SSF100950">
    <property type="entry name" value="NagB/RpiA/CoA transferase-like"/>
    <property type="match status" value="2"/>
</dbReference>
<dbReference type="AlphaFoldDB" id="A0AAD1UDI7"/>
<dbReference type="Pfam" id="PF01144">
    <property type="entry name" value="CoA_trans"/>
    <property type="match status" value="2"/>
</dbReference>
<dbReference type="InterPro" id="IPR004164">
    <property type="entry name" value="CoA_transf_AS"/>
</dbReference>
<organism evidence="5 6">
    <name type="scientific">Euplotes crassus</name>
    <dbReference type="NCBI Taxonomy" id="5936"/>
    <lineage>
        <taxon>Eukaryota</taxon>
        <taxon>Sar</taxon>
        <taxon>Alveolata</taxon>
        <taxon>Ciliophora</taxon>
        <taxon>Intramacronucleata</taxon>
        <taxon>Spirotrichea</taxon>
        <taxon>Hypotrichia</taxon>
        <taxon>Euplotida</taxon>
        <taxon>Euplotidae</taxon>
        <taxon>Moneuplotes</taxon>
    </lineage>
</organism>
<evidence type="ECO:0000256" key="3">
    <source>
        <dbReference type="PIRNR" id="PIRNR000858"/>
    </source>
</evidence>
<sequence>MNVWRAGRRTSHRVTKTAVPVSARNFSAVIYDTTDEAIADIPHGASISFGGFGLVGIPEKLIDALVRKGTKDIHAVSNEAGVDGHGLDKLLMNHQIREITCSFAGNNLNFEKQYFGGDLKVNLVPQGSFAEKLRAGGAGIPAFYTRTGVGSIVGDGGMVKKFAPGGAEVEEVSIGKEMRIFNNMRYIMVHSLTTDYAIVKGHVADTLGNVIFNKTALNFNSDMCKASKRAIVEVEDIVPAGELDPHHIQCPHIYVQRLVKGTNYVKPIEQYTIRKDGEDASESEYFKTESGKIRAKIAKRAAQFVQDKNYINLGIGIPVLITNFLDPKLEVHFQSENGILGLGEFPYEHEVDPDLINAGKQVVTIKKGGSFMTSSETFAMIRGGHIDITFLGGMQVSEKGDLANWIIPGKVVKGMGGAMDLVGGAKRRIVVMQHCTKNGRPKILRECSLPLTGNKCVSAVVTEKAVFQWDKLRKMHLTDIAEGTTVEEIRAMTEAIFVVDEDLKTF</sequence>
<dbReference type="PANTHER" id="PTHR13707">
    <property type="entry name" value="KETOACID-COENZYME A TRANSFERASE"/>
    <property type="match status" value="1"/>
</dbReference>
<gene>
    <name evidence="5" type="ORF">ECRASSUSDP1_LOCUS7285</name>
</gene>
<comment type="similarity">
    <text evidence="1 3">Belongs to the 3-oxoacid CoA-transferase family.</text>
</comment>
<protein>
    <recommendedName>
        <fullName evidence="3">Succinyl-CoA:3-ketoacid-coenzyme A transferase</fullName>
        <ecNumber evidence="3">2.8.3.5</ecNumber>
    </recommendedName>
</protein>
<dbReference type="InterPro" id="IPR037171">
    <property type="entry name" value="NagB/RpiA_transferase-like"/>
</dbReference>
<feature type="active site" description="5-glutamyl coenzyme A thioester intermediate" evidence="4">
    <location>
        <position position="336"/>
    </location>
</feature>
<comment type="function">
    <text evidence="3">Key enzyme for ketone body catabolism. Transfers the CoA moiety from succinate to acetoacetate. Formation of the enzyme-CoA intermediate proceeds via an unstable anhydride species formed between the carboxylate groups of the enzyme and substrate.</text>
</comment>
<name>A0AAD1UDI7_EUPCR</name>
<comment type="catalytic activity">
    <reaction evidence="3">
        <text>a 3-oxo acid + succinyl-CoA = a 3-oxoacyl-CoA + succinate</text>
        <dbReference type="Rhea" id="RHEA:24564"/>
        <dbReference type="ChEBI" id="CHEBI:30031"/>
        <dbReference type="ChEBI" id="CHEBI:35973"/>
        <dbReference type="ChEBI" id="CHEBI:57292"/>
        <dbReference type="ChEBI" id="CHEBI:90726"/>
        <dbReference type="EC" id="2.8.3.5"/>
    </reaction>
</comment>
<evidence type="ECO:0000256" key="2">
    <source>
        <dbReference type="ARBA" id="ARBA00022679"/>
    </source>
</evidence>
<dbReference type="PANTHER" id="PTHR13707:SF60">
    <property type="entry name" value="ACETATE COA-TRANSFERASE SUBUNIT ALPHA"/>
    <property type="match status" value="1"/>
</dbReference>
<evidence type="ECO:0000313" key="6">
    <source>
        <dbReference type="Proteomes" id="UP001295684"/>
    </source>
</evidence>
<proteinExistence type="inferred from homology"/>
<evidence type="ECO:0000256" key="4">
    <source>
        <dbReference type="PIRSR" id="PIRSR000858-1"/>
    </source>
</evidence>
<dbReference type="Proteomes" id="UP001295684">
    <property type="component" value="Unassembled WGS sequence"/>
</dbReference>
<dbReference type="InterPro" id="IPR004165">
    <property type="entry name" value="CoA_trans_fam_I"/>
</dbReference>
<reference evidence="5" key="1">
    <citation type="submission" date="2023-07" db="EMBL/GenBank/DDBJ databases">
        <authorList>
            <consortium name="AG Swart"/>
            <person name="Singh M."/>
            <person name="Singh A."/>
            <person name="Seah K."/>
            <person name="Emmerich C."/>
        </authorList>
    </citation>
    <scope>NUCLEOTIDE SEQUENCE</scope>
    <source>
        <strain evidence="5">DP1</strain>
    </source>
</reference>
<dbReference type="PROSITE" id="PS01274">
    <property type="entry name" value="COA_TRANSF_2"/>
    <property type="match status" value="1"/>
</dbReference>
<dbReference type="GO" id="GO:0046952">
    <property type="term" value="P:ketone body catabolic process"/>
    <property type="evidence" value="ECO:0007669"/>
    <property type="project" value="InterPro"/>
</dbReference>
<dbReference type="PIRSF" id="PIRSF000858">
    <property type="entry name" value="SCOT-t"/>
    <property type="match status" value="1"/>
</dbReference>
<dbReference type="GO" id="GO:0008260">
    <property type="term" value="F:succinyl-CoA:3-oxo-acid CoA-transferase activity"/>
    <property type="evidence" value="ECO:0007669"/>
    <property type="project" value="UniProtKB-EC"/>
</dbReference>
<dbReference type="EC" id="2.8.3.5" evidence="3"/>
<evidence type="ECO:0000256" key="1">
    <source>
        <dbReference type="ARBA" id="ARBA00007154"/>
    </source>
</evidence>
<comment type="caution">
    <text evidence="5">The sequence shown here is derived from an EMBL/GenBank/DDBJ whole genome shotgun (WGS) entry which is preliminary data.</text>
</comment>
<accession>A0AAD1UDI7</accession>
<dbReference type="EMBL" id="CAMPGE010007088">
    <property type="protein sequence ID" value="CAI2366016.1"/>
    <property type="molecule type" value="Genomic_DNA"/>
</dbReference>
<evidence type="ECO:0000313" key="5">
    <source>
        <dbReference type="EMBL" id="CAI2366016.1"/>
    </source>
</evidence>
<keyword evidence="2 3" id="KW-0808">Transferase</keyword>